<name>A0A6I3KCZ6_9HYPH</name>
<protein>
    <submittedName>
        <fullName evidence="1">Uncharacterized protein</fullName>
    </submittedName>
</protein>
<accession>A0A6I3KCZ6</accession>
<gene>
    <name evidence="1" type="ORF">GIW81_03025</name>
</gene>
<comment type="caution">
    <text evidence="1">The sequence shown here is derived from an EMBL/GenBank/DDBJ whole genome shotgun (WGS) entry which is preliminary data.</text>
</comment>
<proteinExistence type="predicted"/>
<sequence length="66" mass="7503">MLSIILTACLIADPGQCREFKIQTDFQMPTKYCTMKAQPVVAQWSGEHPQWEIKGWSCQPSTLNDT</sequence>
<dbReference type="Proteomes" id="UP000440694">
    <property type="component" value="Unassembled WGS sequence"/>
</dbReference>
<keyword evidence="2" id="KW-1185">Reference proteome</keyword>
<evidence type="ECO:0000313" key="1">
    <source>
        <dbReference type="EMBL" id="MTD93305.1"/>
    </source>
</evidence>
<reference evidence="1 2" key="1">
    <citation type="submission" date="2019-11" db="EMBL/GenBank/DDBJ databases">
        <title>Identification of a novel strain.</title>
        <authorList>
            <person name="Xu Q."/>
            <person name="Wang G."/>
        </authorList>
    </citation>
    <scope>NUCLEOTIDE SEQUENCE [LARGE SCALE GENOMIC DNA]</scope>
    <source>
        <strain evidence="2">xq</strain>
    </source>
</reference>
<dbReference type="RefSeq" id="WP_154737858.1">
    <property type="nucleotide sequence ID" value="NZ_WMBQ01000001.1"/>
</dbReference>
<organism evidence="1 2">
    <name type="scientific">Hyphomicrobium album</name>
    <dbReference type="NCBI Taxonomy" id="2665159"/>
    <lineage>
        <taxon>Bacteria</taxon>
        <taxon>Pseudomonadati</taxon>
        <taxon>Pseudomonadota</taxon>
        <taxon>Alphaproteobacteria</taxon>
        <taxon>Hyphomicrobiales</taxon>
        <taxon>Hyphomicrobiaceae</taxon>
        <taxon>Hyphomicrobium</taxon>
    </lineage>
</organism>
<dbReference type="EMBL" id="WMBQ01000001">
    <property type="protein sequence ID" value="MTD93305.1"/>
    <property type="molecule type" value="Genomic_DNA"/>
</dbReference>
<dbReference type="AlphaFoldDB" id="A0A6I3KCZ6"/>
<evidence type="ECO:0000313" key="2">
    <source>
        <dbReference type="Proteomes" id="UP000440694"/>
    </source>
</evidence>